<evidence type="ECO:0000256" key="1">
    <source>
        <dbReference type="SAM" id="Phobius"/>
    </source>
</evidence>
<feature type="transmembrane region" description="Helical" evidence="1">
    <location>
        <begin position="7"/>
        <end position="25"/>
    </location>
</feature>
<dbReference type="InterPro" id="IPR025323">
    <property type="entry name" value="DUF4229"/>
</dbReference>
<dbReference type="AlphaFoldDB" id="A0A8J3QMI2"/>
<keyword evidence="1" id="KW-1133">Transmembrane helix</keyword>
<comment type="caution">
    <text evidence="2">The sequence shown here is derived from an EMBL/GenBank/DDBJ whole genome shotgun (WGS) entry which is preliminary data.</text>
</comment>
<proteinExistence type="predicted"/>
<keyword evidence="3" id="KW-1185">Reference proteome</keyword>
<dbReference type="Pfam" id="PF14012">
    <property type="entry name" value="DUF4229"/>
    <property type="match status" value="1"/>
</dbReference>
<dbReference type="Proteomes" id="UP000612899">
    <property type="component" value="Unassembled WGS sequence"/>
</dbReference>
<name>A0A8J3QMI2_9ACTN</name>
<feature type="transmembrane region" description="Helical" evidence="1">
    <location>
        <begin position="31"/>
        <end position="50"/>
    </location>
</feature>
<gene>
    <name evidence="2" type="ORF">Rhe02_98330</name>
</gene>
<organism evidence="2 3">
    <name type="scientific">Rhizocola hellebori</name>
    <dbReference type="NCBI Taxonomy" id="1392758"/>
    <lineage>
        <taxon>Bacteria</taxon>
        <taxon>Bacillati</taxon>
        <taxon>Actinomycetota</taxon>
        <taxon>Actinomycetes</taxon>
        <taxon>Micromonosporales</taxon>
        <taxon>Micromonosporaceae</taxon>
        <taxon>Rhizocola</taxon>
    </lineage>
</organism>
<protein>
    <recommendedName>
        <fullName evidence="4">DUF4229 domain-containing protein</fullName>
    </recommendedName>
</protein>
<sequence>MGVSPAVKYTLARLGLLAAVFVLLVPVPMNLMLKLMIAVLVSAILGWFLLSKMRDEVATQVEQGLERRKAQKEKLRSALAGDDEEERSGVQ</sequence>
<keyword evidence="1" id="KW-0812">Transmembrane</keyword>
<evidence type="ECO:0008006" key="4">
    <source>
        <dbReference type="Google" id="ProtNLM"/>
    </source>
</evidence>
<evidence type="ECO:0000313" key="3">
    <source>
        <dbReference type="Proteomes" id="UP000612899"/>
    </source>
</evidence>
<accession>A0A8J3QMI2</accession>
<dbReference type="EMBL" id="BONY01000166">
    <property type="protein sequence ID" value="GIH11766.1"/>
    <property type="molecule type" value="Genomic_DNA"/>
</dbReference>
<evidence type="ECO:0000313" key="2">
    <source>
        <dbReference type="EMBL" id="GIH11766.1"/>
    </source>
</evidence>
<reference evidence="2" key="1">
    <citation type="submission" date="2021-01" db="EMBL/GenBank/DDBJ databases">
        <title>Whole genome shotgun sequence of Rhizocola hellebori NBRC 109834.</title>
        <authorList>
            <person name="Komaki H."/>
            <person name="Tamura T."/>
        </authorList>
    </citation>
    <scope>NUCLEOTIDE SEQUENCE</scope>
    <source>
        <strain evidence="2">NBRC 109834</strain>
    </source>
</reference>
<keyword evidence="1" id="KW-0472">Membrane</keyword>